<feature type="transmembrane region" description="Helical" evidence="1">
    <location>
        <begin position="233"/>
        <end position="252"/>
    </location>
</feature>
<keyword evidence="1" id="KW-1133">Transmembrane helix</keyword>
<dbReference type="GO" id="GO:0016787">
    <property type="term" value="F:hydrolase activity"/>
    <property type="evidence" value="ECO:0007669"/>
    <property type="project" value="UniProtKB-KW"/>
</dbReference>
<feature type="transmembrane region" description="Helical" evidence="1">
    <location>
        <begin position="198"/>
        <end position="221"/>
    </location>
</feature>
<accession>A0A1H3FMN1</accession>
<reference evidence="3" key="1">
    <citation type="submission" date="2016-10" db="EMBL/GenBank/DDBJ databases">
        <authorList>
            <person name="Varghese N."/>
            <person name="Submissions S."/>
        </authorList>
    </citation>
    <scope>NUCLEOTIDE SEQUENCE [LARGE SCALE GENOMIC DNA]</scope>
    <source>
        <strain evidence="3">CGMCC 1.10118</strain>
    </source>
</reference>
<evidence type="ECO:0000256" key="1">
    <source>
        <dbReference type="SAM" id="Phobius"/>
    </source>
</evidence>
<dbReference type="InterPro" id="IPR007404">
    <property type="entry name" value="YdjM-like"/>
</dbReference>
<organism evidence="2 3">
    <name type="scientific">Halobellus clavatus</name>
    <dbReference type="NCBI Taxonomy" id="660517"/>
    <lineage>
        <taxon>Archaea</taxon>
        <taxon>Methanobacteriati</taxon>
        <taxon>Methanobacteriota</taxon>
        <taxon>Stenosarchaea group</taxon>
        <taxon>Halobacteria</taxon>
        <taxon>Halobacteriales</taxon>
        <taxon>Haloferacaceae</taxon>
        <taxon>Halobellus</taxon>
    </lineage>
</organism>
<feature type="transmembrane region" description="Helical" evidence="1">
    <location>
        <begin position="296"/>
        <end position="321"/>
    </location>
</feature>
<name>A0A1H3FMN1_9EURY</name>
<dbReference type="Proteomes" id="UP000199170">
    <property type="component" value="Unassembled WGS sequence"/>
</dbReference>
<keyword evidence="1" id="KW-0472">Membrane</keyword>
<dbReference type="AlphaFoldDB" id="A0A1H3FMN1"/>
<feature type="transmembrane region" description="Helical" evidence="1">
    <location>
        <begin position="70"/>
        <end position="88"/>
    </location>
</feature>
<feature type="transmembrane region" description="Helical" evidence="1">
    <location>
        <begin position="100"/>
        <end position="119"/>
    </location>
</feature>
<dbReference type="EMBL" id="FNPB01000004">
    <property type="protein sequence ID" value="SDX92302.1"/>
    <property type="molecule type" value="Genomic_DNA"/>
</dbReference>
<feature type="transmembrane region" description="Helical" evidence="1">
    <location>
        <begin position="149"/>
        <end position="167"/>
    </location>
</feature>
<protein>
    <submittedName>
        <fullName evidence="2">LexA-binding, inner membrane-associated putative hydrolase</fullName>
    </submittedName>
</protein>
<feature type="transmembrane region" description="Helical" evidence="1">
    <location>
        <begin position="125"/>
        <end position="142"/>
    </location>
</feature>
<feature type="transmembrane region" description="Helical" evidence="1">
    <location>
        <begin position="258"/>
        <end position="275"/>
    </location>
</feature>
<evidence type="ECO:0000313" key="2">
    <source>
        <dbReference type="EMBL" id="SDX92302.1"/>
    </source>
</evidence>
<keyword evidence="2" id="KW-0378">Hydrolase</keyword>
<evidence type="ECO:0000313" key="3">
    <source>
        <dbReference type="Proteomes" id="UP000199170"/>
    </source>
</evidence>
<proteinExistence type="predicted"/>
<gene>
    <name evidence="2" type="ORF">SAMN04487946_10466</name>
</gene>
<keyword evidence="3" id="KW-1185">Reference proteome</keyword>
<keyword evidence="1" id="KW-0812">Transmembrane</keyword>
<dbReference type="Pfam" id="PF04307">
    <property type="entry name" value="YdjM"/>
    <property type="match status" value="1"/>
</dbReference>
<sequence length="322" mass="33436">MLAFALAALFAEWRGWPARRALVFGVVAGAFATLPDVDVAYALFAIDGMTVVRAADPDAFWSAANRVHRSITHSAVIAALAAPAFGLVTTRTADARRLWVSRAVGVLALAGLLGVAVAVSGTLGGIVMSAFVLGGVVLAAAVRRSTQLSARALAVAALIGLFTHPWGDLFTGEPPALLYPFSVPVFDGRLGLAADPTLHLLGAFAVELATIWFAVFVFAHLTGRSIGTLSDPSVTLGAAYGAAPLLLIPPTLDVSYHFVFSILAVGLGCAVFSWLRSASRPRFGLPRPTQRPDRSAALSFVTVGLAGITVALAGYTAVYLVL</sequence>